<evidence type="ECO:0000259" key="1">
    <source>
        <dbReference type="Pfam" id="PF12680"/>
    </source>
</evidence>
<evidence type="ECO:0000313" key="2">
    <source>
        <dbReference type="EMBL" id="TWU00280.1"/>
    </source>
</evidence>
<organism evidence="2 3">
    <name type="scientific">Botrimarina colliarenosi</name>
    <dbReference type="NCBI Taxonomy" id="2528001"/>
    <lineage>
        <taxon>Bacteria</taxon>
        <taxon>Pseudomonadati</taxon>
        <taxon>Planctomycetota</taxon>
        <taxon>Planctomycetia</taxon>
        <taxon>Pirellulales</taxon>
        <taxon>Lacipirellulaceae</taxon>
        <taxon>Botrimarina</taxon>
    </lineage>
</organism>
<dbReference type="InterPro" id="IPR037401">
    <property type="entry name" value="SnoaL-like"/>
</dbReference>
<proteinExistence type="predicted"/>
<protein>
    <submittedName>
        <fullName evidence="2">SnoaL-like domain protein</fullName>
    </submittedName>
</protein>
<dbReference type="Gene3D" id="3.10.450.50">
    <property type="match status" value="1"/>
</dbReference>
<reference evidence="2 3" key="1">
    <citation type="submission" date="2019-02" db="EMBL/GenBank/DDBJ databases">
        <title>Deep-cultivation of Planctomycetes and their phenomic and genomic characterization uncovers novel biology.</title>
        <authorList>
            <person name="Wiegand S."/>
            <person name="Jogler M."/>
            <person name="Boedeker C."/>
            <person name="Pinto D."/>
            <person name="Vollmers J."/>
            <person name="Rivas-Marin E."/>
            <person name="Kohn T."/>
            <person name="Peeters S.H."/>
            <person name="Heuer A."/>
            <person name="Rast P."/>
            <person name="Oberbeckmann S."/>
            <person name="Bunk B."/>
            <person name="Jeske O."/>
            <person name="Meyerdierks A."/>
            <person name="Storesund J.E."/>
            <person name="Kallscheuer N."/>
            <person name="Luecker S."/>
            <person name="Lage O.M."/>
            <person name="Pohl T."/>
            <person name="Merkel B.J."/>
            <person name="Hornburger P."/>
            <person name="Mueller R.-W."/>
            <person name="Bruemmer F."/>
            <person name="Labrenz M."/>
            <person name="Spormann A.M."/>
            <person name="Op Den Camp H."/>
            <person name="Overmann J."/>
            <person name="Amann R."/>
            <person name="Jetten M.S.M."/>
            <person name="Mascher T."/>
            <person name="Medema M.H."/>
            <person name="Devos D.P."/>
            <person name="Kaster A.-K."/>
            <person name="Ovreas L."/>
            <person name="Rohde M."/>
            <person name="Galperin M.Y."/>
            <person name="Jogler C."/>
        </authorList>
    </citation>
    <scope>NUCLEOTIDE SEQUENCE [LARGE SCALE GENOMIC DNA]</scope>
    <source>
        <strain evidence="2 3">Pla108</strain>
    </source>
</reference>
<keyword evidence="3" id="KW-1185">Reference proteome</keyword>
<dbReference type="InterPro" id="IPR032710">
    <property type="entry name" value="NTF2-like_dom_sf"/>
</dbReference>
<dbReference type="OrthoDB" id="8684708at2"/>
<sequence length="108" mass="11840">MTLELPDAIESYFEADRGRGEAVADCFSPDAIVKDEGNTYRGIDEIRRWRSDVAAKYTYSCKPQAVDQQNGHTAVACRLVGDFPGSPANLRFLFAIAGGKIESLEIVP</sequence>
<feature type="domain" description="SnoaL-like" evidence="1">
    <location>
        <begin position="15"/>
        <end position="101"/>
    </location>
</feature>
<dbReference type="AlphaFoldDB" id="A0A5C6AKV7"/>
<gene>
    <name evidence="2" type="ORF">Pla108_12280</name>
</gene>
<comment type="caution">
    <text evidence="2">The sequence shown here is derived from an EMBL/GenBank/DDBJ whole genome shotgun (WGS) entry which is preliminary data.</text>
</comment>
<accession>A0A5C6AKV7</accession>
<dbReference type="RefSeq" id="WP_146443964.1">
    <property type="nucleotide sequence ID" value="NZ_SJPR01000001.1"/>
</dbReference>
<name>A0A5C6AKV7_9BACT</name>
<dbReference type="SUPFAM" id="SSF54427">
    <property type="entry name" value="NTF2-like"/>
    <property type="match status" value="1"/>
</dbReference>
<dbReference type="EMBL" id="SJPR01000001">
    <property type="protein sequence ID" value="TWU00280.1"/>
    <property type="molecule type" value="Genomic_DNA"/>
</dbReference>
<dbReference type="Proteomes" id="UP000317421">
    <property type="component" value="Unassembled WGS sequence"/>
</dbReference>
<dbReference type="Pfam" id="PF12680">
    <property type="entry name" value="SnoaL_2"/>
    <property type="match status" value="1"/>
</dbReference>
<evidence type="ECO:0000313" key="3">
    <source>
        <dbReference type="Proteomes" id="UP000317421"/>
    </source>
</evidence>